<evidence type="ECO:0000256" key="1">
    <source>
        <dbReference type="SAM" id="SignalP"/>
    </source>
</evidence>
<gene>
    <name evidence="2" type="ORF">A2Z33_01980</name>
</gene>
<dbReference type="Proteomes" id="UP000178448">
    <property type="component" value="Unassembled WGS sequence"/>
</dbReference>
<evidence type="ECO:0000313" key="3">
    <source>
        <dbReference type="Proteomes" id="UP000178448"/>
    </source>
</evidence>
<dbReference type="EMBL" id="MFJD01000007">
    <property type="protein sequence ID" value="OGG02543.1"/>
    <property type="molecule type" value="Genomic_DNA"/>
</dbReference>
<feature type="signal peptide" evidence="1">
    <location>
        <begin position="1"/>
        <end position="24"/>
    </location>
</feature>
<evidence type="ECO:0000313" key="2">
    <source>
        <dbReference type="EMBL" id="OGG02543.1"/>
    </source>
</evidence>
<sequence length="212" mass="23216">MNKTTALVSAIVLSLGVFTAPAYAATCTGQYGETFECATDIFINKMVQDPVSGQYVENVTDARFSKDDKVVFRLTVKNSAGDDRIDTKVTDSVPDNLVIDDVEVIADGNKWVTISSDKKSMEVKIEKIGVGKEITIYLWTHLVGPYPTEPQFCRDNWATVKAPDKPEDTNFARFCVGAPAKELPKAGVEDMLYMAPFALTALGGMALFRKKA</sequence>
<name>A0A1F5YR49_9BACT</name>
<organism evidence="2 3">
    <name type="scientific">Candidatus Gottesmanbacteria bacterium RBG_16_52_11</name>
    <dbReference type="NCBI Taxonomy" id="1798374"/>
    <lineage>
        <taxon>Bacteria</taxon>
        <taxon>Candidatus Gottesmaniibacteriota</taxon>
    </lineage>
</organism>
<reference evidence="2 3" key="1">
    <citation type="journal article" date="2016" name="Nat. Commun.">
        <title>Thousands of microbial genomes shed light on interconnected biogeochemical processes in an aquifer system.</title>
        <authorList>
            <person name="Anantharaman K."/>
            <person name="Brown C.T."/>
            <person name="Hug L.A."/>
            <person name="Sharon I."/>
            <person name="Castelle C.J."/>
            <person name="Probst A.J."/>
            <person name="Thomas B.C."/>
            <person name="Singh A."/>
            <person name="Wilkins M.J."/>
            <person name="Karaoz U."/>
            <person name="Brodie E.L."/>
            <person name="Williams K.H."/>
            <person name="Hubbard S.S."/>
            <person name="Banfield J.F."/>
        </authorList>
    </citation>
    <scope>NUCLEOTIDE SEQUENCE [LARGE SCALE GENOMIC DNA]</scope>
</reference>
<protein>
    <submittedName>
        <fullName evidence="2">Uncharacterized protein</fullName>
    </submittedName>
</protein>
<comment type="caution">
    <text evidence="2">The sequence shown here is derived from an EMBL/GenBank/DDBJ whole genome shotgun (WGS) entry which is preliminary data.</text>
</comment>
<keyword evidence="1" id="KW-0732">Signal</keyword>
<proteinExistence type="predicted"/>
<feature type="chain" id="PRO_5009522589" evidence="1">
    <location>
        <begin position="25"/>
        <end position="212"/>
    </location>
</feature>
<dbReference type="AlphaFoldDB" id="A0A1F5YR49"/>
<accession>A0A1F5YR49</accession>